<dbReference type="InterPro" id="IPR011257">
    <property type="entry name" value="DNA_glycosylase"/>
</dbReference>
<dbReference type="InterPro" id="IPR004035">
    <property type="entry name" value="Endouclease-III_FeS-bd_BS"/>
</dbReference>
<dbReference type="GO" id="GO:0016798">
    <property type="term" value="F:hydrolase activity, acting on glycosyl bonds"/>
    <property type="evidence" value="ECO:0007669"/>
    <property type="project" value="UniProtKB-KW"/>
</dbReference>
<dbReference type="EMBL" id="AP021858">
    <property type="protein sequence ID" value="BBO23395.1"/>
    <property type="molecule type" value="Genomic_DNA"/>
</dbReference>
<keyword evidence="4" id="KW-0227">DNA damage</keyword>
<protein>
    <submittedName>
        <fullName evidence="12">DNA lyase</fullName>
    </submittedName>
</protein>
<keyword evidence="3" id="KW-0479">Metal-binding</keyword>
<dbReference type="AlphaFoldDB" id="A0A809RG13"/>
<dbReference type="GO" id="GO:0140097">
    <property type="term" value="F:catalytic activity, acting on DNA"/>
    <property type="evidence" value="ECO:0007669"/>
    <property type="project" value="UniProtKB-ARBA"/>
</dbReference>
<dbReference type="SMART" id="SM00525">
    <property type="entry name" value="FES"/>
    <property type="match status" value="1"/>
</dbReference>
<dbReference type="SMART" id="SM00478">
    <property type="entry name" value="ENDO3c"/>
    <property type="match status" value="1"/>
</dbReference>
<gene>
    <name evidence="12" type="ORF">NPRO_09900</name>
</gene>
<dbReference type="Gene3D" id="1.10.1670.10">
    <property type="entry name" value="Helix-hairpin-Helix base-excision DNA repair enzymes (C-terminal)"/>
    <property type="match status" value="1"/>
</dbReference>
<dbReference type="Gene3D" id="1.10.340.30">
    <property type="entry name" value="Hypothetical protein, domain 2"/>
    <property type="match status" value="1"/>
</dbReference>
<name>A0A809RG13_9BACT</name>
<dbReference type="CDD" id="cd00056">
    <property type="entry name" value="ENDO3c"/>
    <property type="match status" value="1"/>
</dbReference>
<evidence type="ECO:0000259" key="11">
    <source>
        <dbReference type="SMART" id="SM00478"/>
    </source>
</evidence>
<dbReference type="PROSITE" id="PS00764">
    <property type="entry name" value="ENDONUCLEASE_III_1"/>
    <property type="match status" value="1"/>
</dbReference>
<evidence type="ECO:0000256" key="2">
    <source>
        <dbReference type="ARBA" id="ARBA00008343"/>
    </source>
</evidence>
<evidence type="ECO:0000313" key="13">
    <source>
        <dbReference type="Proteomes" id="UP000662873"/>
    </source>
</evidence>
<dbReference type="PIRSF" id="PIRSF001435">
    <property type="entry name" value="Nth"/>
    <property type="match status" value="1"/>
</dbReference>
<keyword evidence="8" id="KW-0234">DNA repair</keyword>
<dbReference type="GO" id="GO:0016829">
    <property type="term" value="F:lyase activity"/>
    <property type="evidence" value="ECO:0007669"/>
    <property type="project" value="UniProtKB-KW"/>
</dbReference>
<comment type="similarity">
    <text evidence="2">Belongs to the Nth/MutY family.</text>
</comment>
<evidence type="ECO:0000256" key="3">
    <source>
        <dbReference type="ARBA" id="ARBA00022723"/>
    </source>
</evidence>
<dbReference type="SUPFAM" id="SSF48150">
    <property type="entry name" value="DNA-glycosylase"/>
    <property type="match status" value="1"/>
</dbReference>
<evidence type="ECO:0000313" key="12">
    <source>
        <dbReference type="EMBL" id="BBO23395.1"/>
    </source>
</evidence>
<evidence type="ECO:0000256" key="7">
    <source>
        <dbReference type="ARBA" id="ARBA00023014"/>
    </source>
</evidence>
<accession>A0A809RG13</accession>
<feature type="region of interest" description="Disordered" evidence="10">
    <location>
        <begin position="234"/>
        <end position="254"/>
    </location>
</feature>
<evidence type="ECO:0000256" key="5">
    <source>
        <dbReference type="ARBA" id="ARBA00022801"/>
    </source>
</evidence>
<keyword evidence="6" id="KW-0408">Iron</keyword>
<dbReference type="Pfam" id="PF00730">
    <property type="entry name" value="HhH-GPD"/>
    <property type="match status" value="1"/>
</dbReference>
<evidence type="ECO:0000256" key="6">
    <source>
        <dbReference type="ARBA" id="ARBA00023004"/>
    </source>
</evidence>
<dbReference type="KEGG" id="npy:NPRO_09900"/>
<feature type="compositionally biased region" description="Basic residues" evidence="10">
    <location>
        <begin position="244"/>
        <end position="254"/>
    </location>
</feature>
<comment type="cofactor">
    <cofactor evidence="1">
        <name>[4Fe-4S] cluster</name>
        <dbReference type="ChEBI" id="CHEBI:49883"/>
    </cofactor>
</comment>
<dbReference type="PANTHER" id="PTHR47203">
    <property type="match status" value="1"/>
</dbReference>
<dbReference type="InterPro" id="IPR003651">
    <property type="entry name" value="Endonuclease3_FeS-loop_motif"/>
</dbReference>
<dbReference type="Proteomes" id="UP000662873">
    <property type="component" value="Chromosome"/>
</dbReference>
<dbReference type="GO" id="GO:0006284">
    <property type="term" value="P:base-excision repair"/>
    <property type="evidence" value="ECO:0007669"/>
    <property type="project" value="InterPro"/>
</dbReference>
<sequence>MRRERRKGSGWNEGQVRDLVARLESDYGARLSRPTYDPVSELVSCILTQHTADANAFPAFDRMRARFPTWSKVVAADPEELRDTIRAAGLANQKARSIQGALREIAERNGDYTLENLRGMPMLEARKWLTSLPGVGPKTASIVLCFALEMPAIPVDTHVFRVSWRLGLIEKSLGEAKAHDALLDLVPPDLAFRFHVVLIQHGRTVCKAPRPLCNRCQLTDLCAWYQAGNLSSPDAPIGPSARGSQRRLPHQPKA</sequence>
<organism evidence="12 13">
    <name type="scientific">Candidatus Nitrosymbiomonas proteolyticus</name>
    <dbReference type="NCBI Taxonomy" id="2608984"/>
    <lineage>
        <taxon>Bacteria</taxon>
        <taxon>Bacillati</taxon>
        <taxon>Armatimonadota</taxon>
        <taxon>Armatimonadota incertae sedis</taxon>
        <taxon>Candidatus Nitrosymbiomonas</taxon>
    </lineage>
</organism>
<dbReference type="GO" id="GO:0046872">
    <property type="term" value="F:metal ion binding"/>
    <property type="evidence" value="ECO:0007669"/>
    <property type="project" value="UniProtKB-KW"/>
</dbReference>
<evidence type="ECO:0000256" key="4">
    <source>
        <dbReference type="ARBA" id="ARBA00022763"/>
    </source>
</evidence>
<dbReference type="InterPro" id="IPR003265">
    <property type="entry name" value="HhH-GPD_domain"/>
</dbReference>
<dbReference type="PANTHER" id="PTHR47203:SF1">
    <property type="entry name" value="HYPOTHETICAL BASE EXCISION DNA REPAIR PROTEIN (EUROFUNG)"/>
    <property type="match status" value="1"/>
</dbReference>
<dbReference type="GO" id="GO:0051539">
    <property type="term" value="F:4 iron, 4 sulfur cluster binding"/>
    <property type="evidence" value="ECO:0007669"/>
    <property type="project" value="InterPro"/>
</dbReference>
<keyword evidence="5" id="KW-0378">Hydrolase</keyword>
<feature type="domain" description="HhH-GPD" evidence="11">
    <location>
        <begin position="47"/>
        <end position="204"/>
    </location>
</feature>
<keyword evidence="9" id="KW-0326">Glycosidase</keyword>
<reference evidence="12" key="1">
    <citation type="journal article" name="DNA Res.">
        <title>The physiological potential of anammox bacteria as revealed by their core genome structure.</title>
        <authorList>
            <person name="Okubo T."/>
            <person name="Toyoda A."/>
            <person name="Fukuhara K."/>
            <person name="Uchiyama I."/>
            <person name="Harigaya Y."/>
            <person name="Kuroiwa M."/>
            <person name="Suzuki T."/>
            <person name="Murakami Y."/>
            <person name="Suwa Y."/>
            <person name="Takami H."/>
        </authorList>
    </citation>
    <scope>NUCLEOTIDE SEQUENCE</scope>
    <source>
        <strain evidence="12">317325-2</strain>
    </source>
</reference>
<evidence type="ECO:0000256" key="1">
    <source>
        <dbReference type="ARBA" id="ARBA00001966"/>
    </source>
</evidence>
<proteinExistence type="inferred from homology"/>
<evidence type="ECO:0000256" key="9">
    <source>
        <dbReference type="ARBA" id="ARBA00023295"/>
    </source>
</evidence>
<dbReference type="InterPro" id="IPR023170">
    <property type="entry name" value="HhH_base_excis_C"/>
</dbReference>
<evidence type="ECO:0000256" key="10">
    <source>
        <dbReference type="SAM" id="MobiDB-lite"/>
    </source>
</evidence>
<evidence type="ECO:0000256" key="8">
    <source>
        <dbReference type="ARBA" id="ARBA00023204"/>
    </source>
</evidence>
<keyword evidence="7" id="KW-0411">Iron-sulfur</keyword>
<keyword evidence="12" id="KW-0456">Lyase</keyword>